<evidence type="ECO:0000313" key="8">
    <source>
        <dbReference type="Proteomes" id="UP001338125"/>
    </source>
</evidence>
<name>A0ABR0SWV5_9HYPO</name>
<dbReference type="PANTHER" id="PTHR22652">
    <property type="entry name" value="NUCLEOPORIN NUP43"/>
    <property type="match status" value="1"/>
</dbReference>
<dbReference type="SUPFAM" id="SSF50978">
    <property type="entry name" value="WD40 repeat-like"/>
    <property type="match status" value="1"/>
</dbReference>
<gene>
    <name evidence="7" type="ORF">PT974_01901</name>
</gene>
<sequence length="1406" mass="156498">MTPYKQFNYELNRVTDFMSGPIQSSTGHITDVVFSGKRQLFFFGMSTGVIFASELGLSKQKIWGTHLSGVEYLHLVPGKDEDEDDSLISFGYDGSIMIWNIGQHDLGLIKILDGFHSVFKPCIVACRPKSADSSRSEAKKAHHFLVFVTDDGTLNWWDLNDHTSYATLIDGLHAITAIDVDEEDDLIAVGTASGQVRVWRLSTQAYTLQASVEGIVTKVRFLPRKTRANSTDRMLAITTSYEENLTLWRFDTTKQIVKPLDEWKIDYDDGLVFDIYPLNDDSVLVVFTNGLFKILEIDTHKHKNLADIPLQSAWSDKTDGLICATLVLVSDGKILLCRARQSGDFSVGPGFPARYWHYSPDAPQGRLGRCPRLTWASPIPTPWLVELQDSKNIILLLKSLQRNRGTQSQYKLLLQYHPKNSLTALRKYLKTAPPKRRKSNAITFGFHQRIHQECHTVYFGFLNPPLVHPRPLPETESTIRPFAPLLLETESTIRPSAPLLLETDHIAYPSVYREPTPVVLATPPPYPQINDLVLTTAPPDPEVTHPGAGSNTHPESAMPATAEKRKEFATELAYELSWNIFIAEHEQRAKKSVAELDSKINELSEALDTLAATEPDNYIEDELPLSPQNKSEQAFRLRTAEIQTKENELQQAENNGHEVEINRLKDEVIKAKLAAKKAEIVVKDARLASAKKAKNKIPDQIKRMEFGVKKANHEKKLLEAQDQLATFWQDIPIEKSMDTIAVGISEDGEIMIAGNVKEHPLVKGNGKESRFGLDEERQKRIRDVCESHSETKNTTIRIIWIESMPQNTKDNGNPHAEMQIIKFCEDHEKKIQVMGISKPACERCSDVLSANVVSHAHEKLVGGLPEKEIAKAKVGNWHHPKDLQVTDTFVFRKPDEGDERAPEHDAEEKGTVGKHLGQNHLEGVQLVEEALTPPARKEEGYQGAHQPEEQARPIMFAGIVVPDKYIRHLKEQGLGNKLVHLDEYVNQVIGNHPEEAQLVEEAPKPPAHTEEGYQGAHQPKEQARPIMFAGIVVPDKYIRHLKEQGLGNKLVHLDEYVNQVIGNHPEEAQLVEEAPKPPAHTEEGYQGAHQPKEQARPIMFAGMVVPDKYIRHLKEQGLGNKLAHLDEYVNQVVGSHPEEKHENRVTHEVLKPSVDESHLLRNHPREEAMNRETYEVPTPSEDEAHLPRNYPEIEKETPERLGSGPEGRIYEGHQVRSGRARNFTERVKQACMPRVTKPHFSPGEGRVKRAAKSLVHRNRPLTQGGIGAAIENVVDNIDRQPYAIADKTFAETGTYTNRMTAGAYAQAGVGRASAGVSFLQADALGPNVAVGAQVGMLSGVAVYAHAEVAKASISGAGCELGVGLQFDSGASIGPDGVSAEALGFGFAIGDKLEVDLPVGDVKCTVM</sequence>
<dbReference type="Pfam" id="PF14441">
    <property type="entry name" value="OTT_1508_deam"/>
    <property type="match status" value="1"/>
</dbReference>
<evidence type="ECO:0000256" key="6">
    <source>
        <dbReference type="SAM" id="MobiDB-lite"/>
    </source>
</evidence>
<feature type="region of interest" description="Disordered" evidence="6">
    <location>
        <begin position="1193"/>
        <end position="1213"/>
    </location>
</feature>
<feature type="coiled-coil region" evidence="5">
    <location>
        <begin position="582"/>
        <end position="681"/>
    </location>
</feature>
<keyword evidence="5" id="KW-0175">Coiled coil</keyword>
<evidence type="ECO:0000256" key="5">
    <source>
        <dbReference type="SAM" id="Coils"/>
    </source>
</evidence>
<keyword evidence="2" id="KW-0853">WD repeat</keyword>
<evidence type="ECO:0000256" key="2">
    <source>
        <dbReference type="ARBA" id="ARBA00022574"/>
    </source>
</evidence>
<evidence type="ECO:0000256" key="4">
    <source>
        <dbReference type="ARBA" id="ARBA00023242"/>
    </source>
</evidence>
<comment type="caution">
    <text evidence="7">The sequence shown here is derived from an EMBL/GenBank/DDBJ whole genome shotgun (WGS) entry which is preliminary data.</text>
</comment>
<accession>A0ABR0SWV5</accession>
<keyword evidence="8" id="KW-1185">Reference proteome</keyword>
<evidence type="ECO:0000256" key="3">
    <source>
        <dbReference type="ARBA" id="ARBA00022737"/>
    </source>
</evidence>
<protein>
    <submittedName>
        <fullName evidence="7">Uncharacterized protein</fullName>
    </submittedName>
</protein>
<dbReference type="Proteomes" id="UP001338125">
    <property type="component" value="Unassembled WGS sequence"/>
</dbReference>
<dbReference type="InterPro" id="IPR036322">
    <property type="entry name" value="WD40_repeat_dom_sf"/>
</dbReference>
<dbReference type="Gene3D" id="2.130.10.10">
    <property type="entry name" value="YVTN repeat-like/Quinoprotein amine dehydrogenase"/>
    <property type="match status" value="1"/>
</dbReference>
<comment type="subcellular location">
    <subcellularLocation>
        <location evidence="1">Nucleus</location>
    </subcellularLocation>
</comment>
<dbReference type="InterPro" id="IPR027796">
    <property type="entry name" value="OTT_1508_deam-like"/>
</dbReference>
<dbReference type="EMBL" id="JAVFKD010000002">
    <property type="protein sequence ID" value="KAK5996564.1"/>
    <property type="molecule type" value="Genomic_DNA"/>
</dbReference>
<organism evidence="7 8">
    <name type="scientific">Cladobotryum mycophilum</name>
    <dbReference type="NCBI Taxonomy" id="491253"/>
    <lineage>
        <taxon>Eukaryota</taxon>
        <taxon>Fungi</taxon>
        <taxon>Dikarya</taxon>
        <taxon>Ascomycota</taxon>
        <taxon>Pezizomycotina</taxon>
        <taxon>Sordariomycetes</taxon>
        <taxon>Hypocreomycetidae</taxon>
        <taxon>Hypocreales</taxon>
        <taxon>Hypocreaceae</taxon>
        <taxon>Cladobotryum</taxon>
    </lineage>
</organism>
<evidence type="ECO:0000256" key="1">
    <source>
        <dbReference type="ARBA" id="ARBA00004123"/>
    </source>
</evidence>
<keyword evidence="4" id="KW-0539">Nucleus</keyword>
<proteinExistence type="predicted"/>
<dbReference type="InterPro" id="IPR015943">
    <property type="entry name" value="WD40/YVTN_repeat-like_dom_sf"/>
</dbReference>
<dbReference type="PANTHER" id="PTHR22652:SF0">
    <property type="entry name" value="NUCLEOPORIN NUP43"/>
    <property type="match status" value="1"/>
</dbReference>
<evidence type="ECO:0000313" key="7">
    <source>
        <dbReference type="EMBL" id="KAK5996564.1"/>
    </source>
</evidence>
<keyword evidence="3" id="KW-0677">Repeat</keyword>
<reference evidence="7 8" key="1">
    <citation type="submission" date="2024-01" db="EMBL/GenBank/DDBJ databases">
        <title>Complete genome of Cladobotryum mycophilum ATHUM6906.</title>
        <authorList>
            <person name="Christinaki A.C."/>
            <person name="Myridakis A.I."/>
            <person name="Kouvelis V.N."/>
        </authorList>
    </citation>
    <scope>NUCLEOTIDE SEQUENCE [LARGE SCALE GENOMIC DNA]</scope>
    <source>
        <strain evidence="7 8">ATHUM6906</strain>
    </source>
</reference>